<dbReference type="AlphaFoldDB" id="A0A142BBV8"/>
<sequence length="115" mass="13576">MIFKDDSQNIFHFDYEKIEARETVIKWLDDQKVPYAPCMGIASENCLEPYTGNLYLDVPFDEGDESYKKLAEFFEHPDGSMKFDDVVFVYCPLDMAMKNAHHDEPGFWDDWARNF</sequence>
<organism evidence="1 2">
    <name type="scientific">Endozoicomonas montiporae CL-33</name>
    <dbReference type="NCBI Taxonomy" id="570277"/>
    <lineage>
        <taxon>Bacteria</taxon>
        <taxon>Pseudomonadati</taxon>
        <taxon>Pseudomonadota</taxon>
        <taxon>Gammaproteobacteria</taxon>
        <taxon>Oceanospirillales</taxon>
        <taxon>Endozoicomonadaceae</taxon>
        <taxon>Endozoicomonas</taxon>
    </lineage>
</organism>
<reference evidence="1 2" key="1">
    <citation type="journal article" date="2016" name="Front. Microbiol.">
        <title>Genomic Insight into the Host-Endosymbiont Relationship of Endozoicomonas montiporae CL-33(T) with its Coral Host.</title>
        <authorList>
            <person name="Ding J.-Y."/>
            <person name="Shiu J.-H."/>
            <person name="Chen W.-M."/>
            <person name="Chiang Y.-R."/>
            <person name="Tang S.-L."/>
        </authorList>
    </citation>
    <scope>NUCLEOTIDE SEQUENCE [LARGE SCALE GENOMIC DNA]</scope>
    <source>
        <strain evidence="1 2">CL-33</strain>
    </source>
</reference>
<dbReference type="Proteomes" id="UP000071065">
    <property type="component" value="Chromosome"/>
</dbReference>
<dbReference type="KEGG" id="emp:EZMO1_2119"/>
<dbReference type="RefSeq" id="WP_051789427.1">
    <property type="nucleotide sequence ID" value="NZ_CP013251.1"/>
</dbReference>
<dbReference type="PATRIC" id="fig|570277.3.peg.2281"/>
<gene>
    <name evidence="1" type="ORF">EZMO1_2119</name>
</gene>
<name>A0A142BBV8_9GAMM</name>
<proteinExistence type="predicted"/>
<evidence type="ECO:0000313" key="1">
    <source>
        <dbReference type="EMBL" id="AMO56234.1"/>
    </source>
</evidence>
<dbReference type="EMBL" id="CP013251">
    <property type="protein sequence ID" value="AMO56234.1"/>
    <property type="molecule type" value="Genomic_DNA"/>
</dbReference>
<accession>A0A142BBV8</accession>
<evidence type="ECO:0000313" key="2">
    <source>
        <dbReference type="Proteomes" id="UP000071065"/>
    </source>
</evidence>
<protein>
    <submittedName>
        <fullName evidence="1">Uncharacterized protein</fullName>
    </submittedName>
</protein>